<feature type="region of interest" description="Disordered" evidence="1">
    <location>
        <begin position="48"/>
        <end position="75"/>
    </location>
</feature>
<dbReference type="AlphaFoldDB" id="A0A4U8UVB3"/>
<evidence type="ECO:0000313" key="3">
    <source>
        <dbReference type="Proteomes" id="UP000298663"/>
    </source>
</evidence>
<protein>
    <submittedName>
        <fullName evidence="2">Uncharacterized protein</fullName>
    </submittedName>
</protein>
<gene>
    <name evidence="2" type="ORF">L596_003775</name>
</gene>
<proteinExistence type="predicted"/>
<dbReference type="EMBL" id="CM016762">
    <property type="protein sequence ID" value="TMS36669.1"/>
    <property type="molecule type" value="Genomic_DNA"/>
</dbReference>
<dbReference type="EMBL" id="AZBU02000001">
    <property type="protein sequence ID" value="TMS36669.1"/>
    <property type="molecule type" value="Genomic_DNA"/>
</dbReference>
<evidence type="ECO:0000313" key="2">
    <source>
        <dbReference type="EMBL" id="TMS36669.1"/>
    </source>
</evidence>
<reference evidence="2 3" key="2">
    <citation type="journal article" date="2019" name="G3 (Bethesda)">
        <title>Hybrid Assembly of the Genome of the Entomopathogenic Nematode Steinernema carpocapsae Identifies the X-Chromosome.</title>
        <authorList>
            <person name="Serra L."/>
            <person name="Macchietto M."/>
            <person name="Macias-Munoz A."/>
            <person name="McGill C.J."/>
            <person name="Rodriguez I.M."/>
            <person name="Rodriguez B."/>
            <person name="Murad R."/>
            <person name="Mortazavi A."/>
        </authorList>
    </citation>
    <scope>NUCLEOTIDE SEQUENCE [LARGE SCALE GENOMIC DNA]</scope>
    <source>
        <strain evidence="2 3">ALL</strain>
    </source>
</reference>
<feature type="compositionally biased region" description="Polar residues" evidence="1">
    <location>
        <begin position="66"/>
        <end position="75"/>
    </location>
</feature>
<organism evidence="2 3">
    <name type="scientific">Steinernema carpocapsae</name>
    <name type="common">Entomopathogenic nematode</name>
    <dbReference type="NCBI Taxonomy" id="34508"/>
    <lineage>
        <taxon>Eukaryota</taxon>
        <taxon>Metazoa</taxon>
        <taxon>Ecdysozoa</taxon>
        <taxon>Nematoda</taxon>
        <taxon>Chromadorea</taxon>
        <taxon>Rhabditida</taxon>
        <taxon>Tylenchina</taxon>
        <taxon>Panagrolaimomorpha</taxon>
        <taxon>Strongyloidoidea</taxon>
        <taxon>Steinernematidae</taxon>
        <taxon>Steinernema</taxon>
    </lineage>
</organism>
<dbReference type="Proteomes" id="UP000298663">
    <property type="component" value="Chromosome X"/>
</dbReference>
<name>A0A4U8UVB3_STECR</name>
<reference evidence="2 3" key="1">
    <citation type="journal article" date="2015" name="Genome Biol.">
        <title>Comparative genomics of Steinernema reveals deeply conserved gene regulatory networks.</title>
        <authorList>
            <person name="Dillman A.R."/>
            <person name="Macchietto M."/>
            <person name="Porter C.F."/>
            <person name="Rogers A."/>
            <person name="Williams B."/>
            <person name="Antoshechkin I."/>
            <person name="Lee M.M."/>
            <person name="Goodwin Z."/>
            <person name="Lu X."/>
            <person name="Lewis E.E."/>
            <person name="Goodrich-Blair H."/>
            <person name="Stock S.P."/>
            <person name="Adams B.J."/>
            <person name="Sternberg P.W."/>
            <person name="Mortazavi A."/>
        </authorList>
    </citation>
    <scope>NUCLEOTIDE SEQUENCE [LARGE SCALE GENOMIC DNA]</scope>
    <source>
        <strain evidence="2 3">ALL</strain>
    </source>
</reference>
<evidence type="ECO:0000256" key="1">
    <source>
        <dbReference type="SAM" id="MobiDB-lite"/>
    </source>
</evidence>
<comment type="caution">
    <text evidence="2">The sequence shown here is derived from an EMBL/GenBank/DDBJ whole genome shotgun (WGS) entry which is preliminary data.</text>
</comment>
<keyword evidence="3" id="KW-1185">Reference proteome</keyword>
<accession>A0A4U8UVB3</accession>
<sequence>MKIRNQQLGSGSFWVRLNFHLSAASMWSYDGVLNRKRIVMRYAAAGQKRPTEDAATVFPPLEETRNTPASYRQPR</sequence>